<dbReference type="EMBL" id="JACIJR010000006">
    <property type="protein sequence ID" value="MBB5730209.1"/>
    <property type="molecule type" value="Genomic_DNA"/>
</dbReference>
<dbReference type="RefSeq" id="WP_157176302.1">
    <property type="nucleotide sequence ID" value="NZ_BMJP01000004.1"/>
</dbReference>
<organism evidence="1 2">
    <name type="scientific">Sphingomonas prati</name>
    <dbReference type="NCBI Taxonomy" id="1843237"/>
    <lineage>
        <taxon>Bacteria</taxon>
        <taxon>Pseudomonadati</taxon>
        <taxon>Pseudomonadota</taxon>
        <taxon>Alphaproteobacteria</taxon>
        <taxon>Sphingomonadales</taxon>
        <taxon>Sphingomonadaceae</taxon>
        <taxon>Sphingomonas</taxon>
    </lineage>
</organism>
<dbReference type="OrthoDB" id="6660115at2"/>
<sequence length="109" mass="12134">MDIPALYTKMILAIGDGTGMADSLLHVHAGMAVMFLTRVVTRRSLSTPWPLLAVLIAEVGNEVLDRLHYGSWRWADTSSDFVNTLFWPTMLYVGLKLRRARSLRSVSGA</sequence>
<evidence type="ECO:0000313" key="2">
    <source>
        <dbReference type="Proteomes" id="UP000546701"/>
    </source>
</evidence>
<proteinExistence type="predicted"/>
<protein>
    <recommendedName>
        <fullName evidence="3">VanZ-like domain-containing protein</fullName>
    </recommendedName>
</protein>
<evidence type="ECO:0008006" key="3">
    <source>
        <dbReference type="Google" id="ProtNLM"/>
    </source>
</evidence>
<reference evidence="1 2" key="1">
    <citation type="submission" date="2020-08" db="EMBL/GenBank/DDBJ databases">
        <title>Genomic Encyclopedia of Type Strains, Phase IV (KMG-IV): sequencing the most valuable type-strain genomes for metagenomic binning, comparative biology and taxonomic classification.</title>
        <authorList>
            <person name="Goeker M."/>
        </authorList>
    </citation>
    <scope>NUCLEOTIDE SEQUENCE [LARGE SCALE GENOMIC DNA]</scope>
    <source>
        <strain evidence="1 2">DSM 103336</strain>
    </source>
</reference>
<evidence type="ECO:0000313" key="1">
    <source>
        <dbReference type="EMBL" id="MBB5730209.1"/>
    </source>
</evidence>
<gene>
    <name evidence="1" type="ORF">FHS99_002707</name>
</gene>
<accession>A0A7W9BUL8</accession>
<comment type="caution">
    <text evidence="1">The sequence shown here is derived from an EMBL/GenBank/DDBJ whole genome shotgun (WGS) entry which is preliminary data.</text>
</comment>
<name>A0A7W9BUL8_9SPHN</name>
<dbReference type="AlphaFoldDB" id="A0A7W9BUL8"/>
<keyword evidence="2" id="KW-1185">Reference proteome</keyword>
<dbReference type="Proteomes" id="UP000546701">
    <property type="component" value="Unassembled WGS sequence"/>
</dbReference>